<dbReference type="PROSITE" id="PS50977">
    <property type="entry name" value="HTH_TETR_2"/>
    <property type="match status" value="1"/>
</dbReference>
<evidence type="ECO:0000256" key="4">
    <source>
        <dbReference type="PROSITE-ProRule" id="PRU00335"/>
    </source>
</evidence>
<dbReference type="Gene3D" id="1.10.357.10">
    <property type="entry name" value="Tetracycline Repressor, domain 2"/>
    <property type="match status" value="1"/>
</dbReference>
<dbReference type="Proteomes" id="UP000465866">
    <property type="component" value="Chromosome"/>
</dbReference>
<dbReference type="GO" id="GO:0003700">
    <property type="term" value="F:DNA-binding transcription factor activity"/>
    <property type="evidence" value="ECO:0007669"/>
    <property type="project" value="TreeGrafter"/>
</dbReference>
<evidence type="ECO:0000256" key="2">
    <source>
        <dbReference type="ARBA" id="ARBA00023125"/>
    </source>
</evidence>
<evidence type="ECO:0000256" key="1">
    <source>
        <dbReference type="ARBA" id="ARBA00023015"/>
    </source>
</evidence>
<accession>A0A7I7L412</accession>
<dbReference type="SUPFAM" id="SSF46689">
    <property type="entry name" value="Homeodomain-like"/>
    <property type="match status" value="1"/>
</dbReference>
<feature type="DNA-binding region" description="H-T-H motif" evidence="4">
    <location>
        <begin position="28"/>
        <end position="47"/>
    </location>
</feature>
<keyword evidence="2 4" id="KW-0238">DNA-binding</keyword>
<dbReference type="InterPro" id="IPR009057">
    <property type="entry name" value="Homeodomain-like_sf"/>
</dbReference>
<evidence type="ECO:0000313" key="6">
    <source>
        <dbReference type="EMBL" id="BBX48696.1"/>
    </source>
</evidence>
<proteinExistence type="predicted"/>
<keyword evidence="1" id="KW-0805">Transcription regulation</keyword>
<reference evidence="6 7" key="1">
    <citation type="journal article" date="2019" name="Emerg. Microbes Infect.">
        <title>Comprehensive subspecies identification of 175 nontuberculous mycobacteria species based on 7547 genomic profiles.</title>
        <authorList>
            <person name="Matsumoto Y."/>
            <person name="Kinjo T."/>
            <person name="Motooka D."/>
            <person name="Nabeya D."/>
            <person name="Jung N."/>
            <person name="Uechi K."/>
            <person name="Horii T."/>
            <person name="Iida T."/>
            <person name="Fujita J."/>
            <person name="Nakamura S."/>
        </authorList>
    </citation>
    <scope>NUCLEOTIDE SEQUENCE [LARGE SCALE GENOMIC DNA]</scope>
    <source>
        <strain evidence="6 7">JCM 12404</strain>
    </source>
</reference>
<dbReference type="InterPro" id="IPR001647">
    <property type="entry name" value="HTH_TetR"/>
</dbReference>
<protein>
    <recommendedName>
        <fullName evidence="5">HTH tetR-type domain-containing protein</fullName>
    </recommendedName>
</protein>
<evidence type="ECO:0000259" key="5">
    <source>
        <dbReference type="PROSITE" id="PS50977"/>
    </source>
</evidence>
<dbReference type="PANTHER" id="PTHR30055:SF234">
    <property type="entry name" value="HTH-TYPE TRANSCRIPTIONAL REGULATOR BETI"/>
    <property type="match status" value="1"/>
</dbReference>
<evidence type="ECO:0000313" key="7">
    <source>
        <dbReference type="Proteomes" id="UP000465866"/>
    </source>
</evidence>
<dbReference type="AlphaFoldDB" id="A0A7I7L412"/>
<feature type="domain" description="HTH tetR-type" evidence="5">
    <location>
        <begin position="5"/>
        <end position="65"/>
    </location>
</feature>
<keyword evidence="3" id="KW-0804">Transcription</keyword>
<dbReference type="PANTHER" id="PTHR30055">
    <property type="entry name" value="HTH-TYPE TRANSCRIPTIONAL REGULATOR RUTR"/>
    <property type="match status" value="1"/>
</dbReference>
<dbReference type="InterPro" id="IPR050109">
    <property type="entry name" value="HTH-type_TetR-like_transc_reg"/>
</dbReference>
<dbReference type="KEGG" id="mcoo:MCOO_47110"/>
<sequence>MDVALGQRERILRAMMSATAELGYHAVTVGDIVSRARISRAAFYRQFAGKLECLIAAVEMGRDIVHPLLAAAADRESTGDLPAALRAIVRQHLAICMSEPEFTRAWGLELATAGPNTVELRNRLLDELASMICSVVETHESRSSTSTPRSFDYYVALIGGCQELIYRRVMTGRIDRLGELEDPLVDFLLRSLGAAVGNEPGD</sequence>
<gene>
    <name evidence="6" type="ORF">MCOO_47110</name>
</gene>
<dbReference type="EMBL" id="AP022569">
    <property type="protein sequence ID" value="BBX48696.1"/>
    <property type="molecule type" value="Genomic_DNA"/>
</dbReference>
<dbReference type="GO" id="GO:0000976">
    <property type="term" value="F:transcription cis-regulatory region binding"/>
    <property type="evidence" value="ECO:0007669"/>
    <property type="project" value="TreeGrafter"/>
</dbReference>
<evidence type="ECO:0000256" key="3">
    <source>
        <dbReference type="ARBA" id="ARBA00023163"/>
    </source>
</evidence>
<keyword evidence="7" id="KW-1185">Reference proteome</keyword>
<name>A0A7I7L412_9MYCO</name>
<dbReference type="Pfam" id="PF00440">
    <property type="entry name" value="TetR_N"/>
    <property type="match status" value="1"/>
</dbReference>
<organism evidence="6 7">
    <name type="scientific">Mycobacterium cookii</name>
    <dbReference type="NCBI Taxonomy" id="1775"/>
    <lineage>
        <taxon>Bacteria</taxon>
        <taxon>Bacillati</taxon>
        <taxon>Actinomycetota</taxon>
        <taxon>Actinomycetes</taxon>
        <taxon>Mycobacteriales</taxon>
        <taxon>Mycobacteriaceae</taxon>
        <taxon>Mycobacterium</taxon>
    </lineage>
</organism>